<dbReference type="OMA" id="FRKECEY"/>
<accession>S0AYW9</accession>
<dbReference type="VEuPathDB" id="AmoebaDB:EHI8A_151500"/>
<reference evidence="1" key="1">
    <citation type="submission" date="2012-06" db="EMBL/GenBank/DDBJ databases">
        <title>Short 5' UTR of Entamoeba genes.</title>
        <authorList>
            <person name="Hiranuka K."/>
            <person name="Kumagai M."/>
            <person name="Wakaguri H."/>
            <person name="Suzuki Y."/>
            <person name="Sugano S."/>
            <person name="Watanabe J."/>
            <person name="Makioka A."/>
        </authorList>
    </citation>
    <scope>NUCLEOTIDE SEQUENCE</scope>
    <source>
        <strain evidence="1">HM-1:IMSS</strain>
    </source>
</reference>
<dbReference type="VEuPathDB" id="AmoebaDB:KM1_182880"/>
<dbReference type="HOGENOM" id="CLU_1231850_0_0_1"/>
<name>A0A5K1U2W8_ENTHI</name>
<organism evidence="2 3">
    <name type="scientific">Entamoeba histolytica</name>
    <dbReference type="NCBI Taxonomy" id="5759"/>
    <lineage>
        <taxon>Eukaryota</taxon>
        <taxon>Amoebozoa</taxon>
        <taxon>Evosea</taxon>
        <taxon>Archamoebae</taxon>
        <taxon>Mastigamoebida</taxon>
        <taxon>Entamoebidae</taxon>
        <taxon>Entamoeba</taxon>
    </lineage>
</organism>
<evidence type="ECO:0000313" key="3">
    <source>
        <dbReference type="Proteomes" id="UP000078387"/>
    </source>
</evidence>
<gene>
    <name evidence="2" type="ORF">CL6EHI_020350</name>
</gene>
<dbReference type="AlphaFoldDB" id="A0A5K1U2W8"/>
<evidence type="ECO:0000313" key="1">
    <source>
        <dbReference type="EMBL" id="BAN38807.1"/>
    </source>
</evidence>
<dbReference type="VEuPathDB" id="AmoebaDB:EHI5A_130510"/>
<evidence type="ECO:0000313" key="2">
    <source>
        <dbReference type="EMBL" id="GAT97632.1"/>
    </source>
</evidence>
<sequence>MDLKEAFENKLEITNTPSKSDPRKFNVTVNWTEPTQLNNSYIIIGLYAHKRKDDKNYITYEYVKESQSTYAFNADVPAGYYDIRICTYSGMTRFAVYTRVCEVSKYFVGKYFAEKPVDNDFTVKVERKQQDPEILVSISLPAEDGDFIGMFEASCLSMKDNYMIGLQHTIFGEGNLQRYFDINLKELGDTTGKEYQIRYFRKDCEYKNKLDISRVPFAFSEPFKL</sequence>
<dbReference type="VEuPathDB" id="AmoebaDB:EHI_020350"/>
<reference evidence="2 3" key="2">
    <citation type="submission" date="2016-05" db="EMBL/GenBank/DDBJ databases">
        <title>First whole genome sequencing of Entamoeba histolytica HM1:IMSS-clone-6.</title>
        <authorList>
            <person name="Mukherjee Avik.K."/>
            <person name="Izumyama S."/>
            <person name="Nakada-Tsukui K."/>
            <person name="Nozaki T."/>
        </authorList>
    </citation>
    <scope>NUCLEOTIDE SEQUENCE [LARGE SCALE GENOMIC DNA]</scope>
    <source>
        <strain evidence="2 3">HM1:IMSS clone 6</strain>
    </source>
</reference>
<dbReference type="Proteomes" id="UP000078387">
    <property type="component" value="Unassembled WGS sequence"/>
</dbReference>
<dbReference type="VEuPathDB" id="AmoebaDB:EHI7A_106190"/>
<accession>A0A5K1U2W8</accession>
<dbReference type="EMBL" id="AK420183">
    <property type="protein sequence ID" value="BAN38807.1"/>
    <property type="molecule type" value="mRNA"/>
</dbReference>
<proteinExistence type="evidence at transcript level"/>
<dbReference type="EMBL" id="BDEQ01000001">
    <property type="protein sequence ID" value="GAT97632.1"/>
    <property type="molecule type" value="Genomic_DNA"/>
</dbReference>
<protein>
    <submittedName>
        <fullName evidence="2">Uncharacterized protein</fullName>
    </submittedName>
</protein>